<organism evidence="2 3">
    <name type="scientific">Armillaria novae-zelandiae</name>
    <dbReference type="NCBI Taxonomy" id="153914"/>
    <lineage>
        <taxon>Eukaryota</taxon>
        <taxon>Fungi</taxon>
        <taxon>Dikarya</taxon>
        <taxon>Basidiomycota</taxon>
        <taxon>Agaricomycotina</taxon>
        <taxon>Agaricomycetes</taxon>
        <taxon>Agaricomycetidae</taxon>
        <taxon>Agaricales</taxon>
        <taxon>Marasmiineae</taxon>
        <taxon>Physalacriaceae</taxon>
        <taxon>Armillaria</taxon>
    </lineage>
</organism>
<name>A0AA39UG20_9AGAR</name>
<keyword evidence="3" id="KW-1185">Reference proteome</keyword>
<feature type="transmembrane region" description="Helical" evidence="1">
    <location>
        <begin position="123"/>
        <end position="144"/>
    </location>
</feature>
<reference evidence="2" key="1">
    <citation type="submission" date="2023-06" db="EMBL/GenBank/DDBJ databases">
        <authorList>
            <consortium name="Lawrence Berkeley National Laboratory"/>
            <person name="Ahrendt S."/>
            <person name="Sahu N."/>
            <person name="Indic B."/>
            <person name="Wong-Bajracharya J."/>
            <person name="Merenyi Z."/>
            <person name="Ke H.-M."/>
            <person name="Monk M."/>
            <person name="Kocsube S."/>
            <person name="Drula E."/>
            <person name="Lipzen A."/>
            <person name="Balint B."/>
            <person name="Henrissat B."/>
            <person name="Andreopoulos B."/>
            <person name="Martin F.M."/>
            <person name="Harder C.B."/>
            <person name="Rigling D."/>
            <person name="Ford K.L."/>
            <person name="Foster G.D."/>
            <person name="Pangilinan J."/>
            <person name="Papanicolaou A."/>
            <person name="Barry K."/>
            <person name="LaButti K."/>
            <person name="Viragh M."/>
            <person name="Koriabine M."/>
            <person name="Yan M."/>
            <person name="Riley R."/>
            <person name="Champramary S."/>
            <person name="Plett K.L."/>
            <person name="Tsai I.J."/>
            <person name="Slot J."/>
            <person name="Sipos G."/>
            <person name="Plett J."/>
            <person name="Nagy L.G."/>
            <person name="Grigoriev I.V."/>
        </authorList>
    </citation>
    <scope>NUCLEOTIDE SEQUENCE</scope>
    <source>
        <strain evidence="2">ICMP 16352</strain>
    </source>
</reference>
<keyword evidence="1" id="KW-0472">Membrane</keyword>
<dbReference type="EMBL" id="JAUEPR010000017">
    <property type="protein sequence ID" value="KAK0477360.1"/>
    <property type="molecule type" value="Genomic_DNA"/>
</dbReference>
<feature type="transmembrane region" description="Helical" evidence="1">
    <location>
        <begin position="78"/>
        <end position="111"/>
    </location>
</feature>
<evidence type="ECO:0000256" key="1">
    <source>
        <dbReference type="SAM" id="Phobius"/>
    </source>
</evidence>
<feature type="transmembrane region" description="Helical" evidence="1">
    <location>
        <begin position="46"/>
        <end position="66"/>
    </location>
</feature>
<proteinExistence type="predicted"/>
<evidence type="ECO:0000313" key="2">
    <source>
        <dbReference type="EMBL" id="KAK0477360.1"/>
    </source>
</evidence>
<keyword evidence="1" id="KW-0812">Transmembrane</keyword>
<comment type="caution">
    <text evidence="2">The sequence shown here is derived from an EMBL/GenBank/DDBJ whole genome shotgun (WGS) entry which is preliminary data.</text>
</comment>
<keyword evidence="1" id="KW-1133">Transmembrane helix</keyword>
<feature type="transmembrane region" description="Helical" evidence="1">
    <location>
        <begin position="12"/>
        <end position="34"/>
    </location>
</feature>
<feature type="transmembrane region" description="Helical" evidence="1">
    <location>
        <begin position="247"/>
        <end position="266"/>
    </location>
</feature>
<dbReference type="AlphaFoldDB" id="A0AA39UG20"/>
<feature type="transmembrane region" description="Helical" evidence="1">
    <location>
        <begin position="216"/>
        <end position="241"/>
    </location>
</feature>
<gene>
    <name evidence="2" type="ORF">IW261DRAFT_1487299</name>
</gene>
<evidence type="ECO:0000313" key="3">
    <source>
        <dbReference type="Proteomes" id="UP001175227"/>
    </source>
</evidence>
<accession>A0AA39UG20</accession>
<sequence length="299" mass="33036">MSTEYTIQKGVAIFNSLQILGLILQVVVLIPALFSTRIQRMRTWYIMILSGIMYNLSYMPLMVLGQQFGPAPSFALCLFQSCLIYCAPVLLVSFSLAFVVEVFLVMSHTLYQTSASSTCIRTLLLAVPSFISMAVISTTLWMGLQQPKTIERDGGNLYCHSTSLSPTRVSAVFVVIEASIMIILEVSMAVILWGARRRLKSRSGNDKLSSIFPLSMLFRSLAFAVYILIGIGVGISSVMPIPSANPPIWEITLTTPPIVMALAFGIQKDTIAFYRHRKNGGFVEEESDSNQLLDTTHTV</sequence>
<protein>
    <submittedName>
        <fullName evidence="2">Uncharacterized protein</fullName>
    </submittedName>
</protein>
<dbReference type="Proteomes" id="UP001175227">
    <property type="component" value="Unassembled WGS sequence"/>
</dbReference>
<feature type="transmembrane region" description="Helical" evidence="1">
    <location>
        <begin position="171"/>
        <end position="195"/>
    </location>
</feature>